<proteinExistence type="predicted"/>
<dbReference type="WBParaSite" id="jg22065.2">
    <property type="protein sequence ID" value="jg22065.2"/>
    <property type="gene ID" value="jg22065"/>
</dbReference>
<organism evidence="2 3">
    <name type="scientific">Ditylenchus dipsaci</name>
    <dbReference type="NCBI Taxonomy" id="166011"/>
    <lineage>
        <taxon>Eukaryota</taxon>
        <taxon>Metazoa</taxon>
        <taxon>Ecdysozoa</taxon>
        <taxon>Nematoda</taxon>
        <taxon>Chromadorea</taxon>
        <taxon>Rhabditida</taxon>
        <taxon>Tylenchina</taxon>
        <taxon>Tylenchomorpha</taxon>
        <taxon>Sphaerularioidea</taxon>
        <taxon>Anguinidae</taxon>
        <taxon>Anguininae</taxon>
        <taxon>Ditylenchus</taxon>
    </lineage>
</organism>
<sequence>MSENAEDYILFEESVLISTPSPICGSNAGTSAGTCDIPSLGLESPSQRILLITNQLWTLFACWNGSTRRFHLRKKSSVNVQPESGRETGRAAWIAGLIKRGNIPTSISISTSASPSFSQMRRDPTVGIQPRAKSMGETFLVCIHNISDSHPYAILRTSINNTASDIIKQIFAKTQMQRFEANEGDYVLVEELKEPLNEPSTSKHLGGKVELPRRQPIEY</sequence>
<dbReference type="Proteomes" id="UP000887574">
    <property type="component" value="Unplaced"/>
</dbReference>
<feature type="region of interest" description="Disordered" evidence="1">
    <location>
        <begin position="196"/>
        <end position="219"/>
    </location>
</feature>
<dbReference type="InterPro" id="IPR029071">
    <property type="entry name" value="Ubiquitin-like_domsf"/>
</dbReference>
<dbReference type="Gene3D" id="3.10.20.90">
    <property type="entry name" value="Phosphatidylinositol 3-kinase Catalytic Subunit, Chain A, domain 1"/>
    <property type="match status" value="2"/>
</dbReference>
<evidence type="ECO:0000313" key="3">
    <source>
        <dbReference type="WBParaSite" id="jg22065.2"/>
    </source>
</evidence>
<evidence type="ECO:0000313" key="2">
    <source>
        <dbReference type="Proteomes" id="UP000887574"/>
    </source>
</evidence>
<feature type="compositionally biased region" description="Basic and acidic residues" evidence="1">
    <location>
        <begin position="210"/>
        <end position="219"/>
    </location>
</feature>
<accession>A0A915DQI3</accession>
<protein>
    <submittedName>
        <fullName evidence="3">Ras-associating domain-containing protein</fullName>
    </submittedName>
</protein>
<reference evidence="3" key="1">
    <citation type="submission" date="2022-11" db="UniProtKB">
        <authorList>
            <consortium name="WormBaseParasite"/>
        </authorList>
    </citation>
    <scope>IDENTIFICATION</scope>
</reference>
<evidence type="ECO:0000256" key="1">
    <source>
        <dbReference type="SAM" id="MobiDB-lite"/>
    </source>
</evidence>
<keyword evidence="2" id="KW-1185">Reference proteome</keyword>
<dbReference type="SUPFAM" id="SSF54236">
    <property type="entry name" value="Ubiquitin-like"/>
    <property type="match status" value="1"/>
</dbReference>
<dbReference type="AlphaFoldDB" id="A0A915DQI3"/>
<name>A0A915DQI3_9BILA</name>